<evidence type="ECO:0000313" key="2">
    <source>
        <dbReference type="Proteomes" id="UP000182306"/>
    </source>
</evidence>
<protein>
    <submittedName>
        <fullName evidence="1">Cell division protein FtsK</fullName>
    </submittedName>
</protein>
<keyword evidence="2" id="KW-1185">Reference proteome</keyword>
<dbReference type="KEGG" id="same:SAMCFNEI73_Ch3087"/>
<evidence type="ECO:0000313" key="1">
    <source>
        <dbReference type="EMBL" id="APG92352.1"/>
    </source>
</evidence>
<dbReference type="GO" id="GO:0051301">
    <property type="term" value="P:cell division"/>
    <property type="evidence" value="ECO:0007669"/>
    <property type="project" value="UniProtKB-KW"/>
</dbReference>
<keyword evidence="1" id="KW-0131">Cell cycle</keyword>
<keyword evidence="1" id="KW-0132">Cell division</keyword>
<accession>A0A1L3LQH0</accession>
<organism evidence="1 2">
    <name type="scientific">Sinorhizobium americanum</name>
    <dbReference type="NCBI Taxonomy" id="194963"/>
    <lineage>
        <taxon>Bacteria</taxon>
        <taxon>Pseudomonadati</taxon>
        <taxon>Pseudomonadota</taxon>
        <taxon>Alphaproteobacteria</taxon>
        <taxon>Hyphomicrobiales</taxon>
        <taxon>Rhizobiaceae</taxon>
        <taxon>Sinorhizobium/Ensifer group</taxon>
        <taxon>Sinorhizobium</taxon>
    </lineage>
</organism>
<reference evidence="1 2" key="1">
    <citation type="submission" date="2015-10" db="EMBL/GenBank/DDBJ databases">
        <title>Genomic differences between typical nodule nitrogen-fixing rhizobial strains and those coming from bean seeds.</title>
        <authorList>
            <person name="Peralta H."/>
            <person name="Aguilar-Vera A."/>
            <person name="Diaz R."/>
            <person name="Mora Y."/>
            <person name="Martinez-Batallar G."/>
            <person name="Salazar E."/>
            <person name="Vargas-Lagunas C."/>
            <person name="Encarnacion S."/>
            <person name="Girard L."/>
            <person name="Mora J."/>
        </authorList>
    </citation>
    <scope>NUCLEOTIDE SEQUENCE [LARGE SCALE GENOMIC DNA]</scope>
    <source>
        <strain evidence="1 2">CFNEI 73</strain>
    </source>
</reference>
<proteinExistence type="predicted"/>
<name>A0A1L3LQH0_9HYPH</name>
<dbReference type="AlphaFoldDB" id="A0A1L3LQH0"/>
<dbReference type="STRING" id="194963.SAMCFNEI73_Ch3087"/>
<dbReference type="EMBL" id="CP013107">
    <property type="protein sequence ID" value="APG92352.1"/>
    <property type="molecule type" value="Genomic_DNA"/>
</dbReference>
<sequence>MGGAMLVYGDPKRGERADTLCEAIAARLREVDGRPPGLERHAALVGIFIKAGELVQGLSDFEFETLGADELSAGREKAGVLLLDLARLVAQSWSSGFSGHLALPDRIWALLQDLRASRPLSIKEGEGYAFYALYPECYMEAARRSGLGANTVVIGLRSIGTSLSAAVAAAIGAAAPVTLRPVGHPFRREIHVGPVLSQRLLQDRTADFVIVDEGPGLSGSSLGSVADWLEEHGVSEHRIHFFPGHGGELGPQASEDHCKRWAERPRHVVELDELVFGAHRPHRLAAWVSELVGPLGQPLQEISGGGWRSVLACSRHSWPPADPRFERRKFLAHASGGTWLVKFAGLGDIGQRKFEKARLLAKAGFTPPVAGLCHGFLVQKWVTAAPLAPSDFHGAEFIEHLGRYLTFRARRLPQPATRGATMAMLYEMAIANTEEALGEAVATRLKSRLSDGHDLPMVPVDTDNRLHPWEWLAGDDGFLKADALDHSAGHDLVGPQDIAWDIAGATIEFDLSPDEAAALRAIVSDGCSRAVDAKLQEILELFYLTFQLGLWSFATCGAAAEEVKRLDSLVARYRELLLRRLEEGAGQVRSRRDYLP</sequence>
<dbReference type="Proteomes" id="UP000182306">
    <property type="component" value="Chromosome"/>
</dbReference>
<gene>
    <name evidence="1" type="ORF">SAMCFNEI73_Ch3087</name>
</gene>